<name>A0A8S5MS86_9CAUD</name>
<protein>
    <submittedName>
        <fullName evidence="1">Inhibitor of TRAP, regulated by-TRAP, AT, TRAP, tryptophan RNA-binding</fullName>
    </submittedName>
</protein>
<organism evidence="1">
    <name type="scientific">Siphoviridae sp. ctD6g5</name>
    <dbReference type="NCBI Taxonomy" id="2826196"/>
    <lineage>
        <taxon>Viruses</taxon>
        <taxon>Duplodnaviria</taxon>
        <taxon>Heunggongvirae</taxon>
        <taxon>Uroviricota</taxon>
        <taxon>Caudoviricetes</taxon>
    </lineage>
</organism>
<evidence type="ECO:0000313" key="1">
    <source>
        <dbReference type="EMBL" id="DAD85000.1"/>
    </source>
</evidence>
<accession>A0A8S5MS86</accession>
<reference evidence="1" key="1">
    <citation type="journal article" date="2021" name="Proc. Natl. Acad. Sci. U.S.A.">
        <title>A Catalog of Tens of Thousands of Viruses from Human Metagenomes Reveals Hidden Associations with Chronic Diseases.</title>
        <authorList>
            <person name="Tisza M.J."/>
            <person name="Buck C.B."/>
        </authorList>
    </citation>
    <scope>NUCLEOTIDE SEQUENCE</scope>
    <source>
        <strain evidence="1">CtD6g5</strain>
    </source>
</reference>
<proteinExistence type="predicted"/>
<sequence>MKGIECPICHGRCDPGEMIGGVCLECREEERQRIVRRDNVVRMMNSPFKQLELNFGGKSCT</sequence>
<dbReference type="EMBL" id="BK014970">
    <property type="protein sequence ID" value="DAD85000.1"/>
    <property type="molecule type" value="Genomic_DNA"/>
</dbReference>